<accession>A0ABT8K9M3</accession>
<dbReference type="Pfam" id="PF02567">
    <property type="entry name" value="PhzC-PhzF"/>
    <property type="match status" value="2"/>
</dbReference>
<dbReference type="InterPro" id="IPR003719">
    <property type="entry name" value="Phenazine_PhzF-like"/>
</dbReference>
<name>A0ABT8K9M3_9MICO</name>
<dbReference type="PANTHER" id="PTHR13774">
    <property type="entry name" value="PHENAZINE BIOSYNTHESIS PROTEIN"/>
    <property type="match status" value="1"/>
</dbReference>
<protein>
    <submittedName>
        <fullName evidence="1">PhzF family phenazine biosynthesis protein</fullName>
    </submittedName>
</protein>
<reference evidence="1" key="1">
    <citation type="submission" date="2023-06" db="EMBL/GenBank/DDBJ databases">
        <title>MT1 and MT2 Draft Genomes of Novel Species.</title>
        <authorList>
            <person name="Venkateswaran K."/>
        </authorList>
    </citation>
    <scope>NUCLEOTIDE SEQUENCE</scope>
    <source>
        <strain evidence="1">F6_8S_P_1B</strain>
    </source>
</reference>
<dbReference type="Proteomes" id="UP001174208">
    <property type="component" value="Unassembled WGS sequence"/>
</dbReference>
<dbReference type="SUPFAM" id="SSF54506">
    <property type="entry name" value="Diaminopimelate epimerase-like"/>
    <property type="match status" value="1"/>
</dbReference>
<keyword evidence="2" id="KW-1185">Reference proteome</keyword>
<gene>
    <name evidence="1" type="ORF">P5G50_06835</name>
</gene>
<dbReference type="RefSeq" id="WP_301210626.1">
    <property type="nucleotide sequence ID" value="NZ_JAROCF010000001.1"/>
</dbReference>
<dbReference type="EMBL" id="JAROCF010000001">
    <property type="protein sequence ID" value="MDN4614166.1"/>
    <property type="molecule type" value="Genomic_DNA"/>
</dbReference>
<dbReference type="Gene3D" id="3.10.310.10">
    <property type="entry name" value="Diaminopimelate Epimerase, Chain A, domain 1"/>
    <property type="match status" value="2"/>
</dbReference>
<proteinExistence type="predicted"/>
<organism evidence="1 2">
    <name type="scientific">Leifsonia williamsii</name>
    <dbReference type="NCBI Taxonomy" id="3035919"/>
    <lineage>
        <taxon>Bacteria</taxon>
        <taxon>Bacillati</taxon>
        <taxon>Actinomycetota</taxon>
        <taxon>Actinomycetes</taxon>
        <taxon>Micrococcales</taxon>
        <taxon>Microbacteriaceae</taxon>
        <taxon>Leifsonia</taxon>
    </lineage>
</organism>
<comment type="caution">
    <text evidence="1">The sequence shown here is derived from an EMBL/GenBank/DDBJ whole genome shotgun (WGS) entry which is preliminary data.</text>
</comment>
<sequence length="233" mass="25819">MSDESIEVVVVRVFTDERGVNGNELGIVRSSAVTAQREQPIATALGFSETVFVDELDEERFEAAIRIFTPARELPFAGHPSVGTAWWLAESRTPVGVLREKAGDVLVEVDEEQEVAWVRARAEWAPDFEWLPLQSPEDVEALDALAFTTGHHYAYAWIDEEEGRLRSRMFAPDMGIIEDEATGAAAVALTARLGRSLRIEQGVGSELMTELLEDGWVRVGGRTVYDRTIDATL</sequence>
<dbReference type="PANTHER" id="PTHR13774:SF32">
    <property type="entry name" value="ANTISENSE-ENHANCING SEQUENCE 1"/>
    <property type="match status" value="1"/>
</dbReference>
<dbReference type="PIRSF" id="PIRSF016184">
    <property type="entry name" value="PhzC_PhzF"/>
    <property type="match status" value="1"/>
</dbReference>
<evidence type="ECO:0000313" key="1">
    <source>
        <dbReference type="EMBL" id="MDN4614166.1"/>
    </source>
</evidence>
<evidence type="ECO:0000313" key="2">
    <source>
        <dbReference type="Proteomes" id="UP001174208"/>
    </source>
</evidence>